<feature type="transmembrane region" description="Helical" evidence="6">
    <location>
        <begin position="290"/>
        <end position="311"/>
    </location>
</feature>
<evidence type="ECO:0000256" key="1">
    <source>
        <dbReference type="ARBA" id="ARBA00004141"/>
    </source>
</evidence>
<feature type="transmembrane region" description="Helical" evidence="6">
    <location>
        <begin position="45"/>
        <end position="65"/>
    </location>
</feature>
<keyword evidence="4 6" id="KW-1133">Transmembrane helix</keyword>
<keyword evidence="8" id="KW-1185">Reference proteome</keyword>
<dbReference type="Proteomes" id="UP000789739">
    <property type="component" value="Unassembled WGS sequence"/>
</dbReference>
<proteinExistence type="inferred from homology"/>
<feature type="transmembrane region" description="Helical" evidence="6">
    <location>
        <begin position="434"/>
        <end position="460"/>
    </location>
</feature>
<comment type="caution">
    <text evidence="7">The sequence shown here is derived from an EMBL/GenBank/DDBJ whole genome shotgun (WGS) entry which is preliminary data.</text>
</comment>
<comment type="similarity">
    <text evidence="2">Belongs to the membrane-bound acyltransferase family.</text>
</comment>
<dbReference type="GO" id="GO:0008374">
    <property type="term" value="F:O-acyltransferase activity"/>
    <property type="evidence" value="ECO:0007669"/>
    <property type="project" value="TreeGrafter"/>
</dbReference>
<reference evidence="7" key="1">
    <citation type="submission" date="2021-06" db="EMBL/GenBank/DDBJ databases">
        <authorList>
            <person name="Kallberg Y."/>
            <person name="Tangrot J."/>
            <person name="Rosling A."/>
        </authorList>
    </citation>
    <scope>NUCLEOTIDE SEQUENCE</scope>
    <source>
        <strain evidence="7">BR232B</strain>
    </source>
</reference>
<dbReference type="GO" id="GO:0005783">
    <property type="term" value="C:endoplasmic reticulum"/>
    <property type="evidence" value="ECO:0007669"/>
    <property type="project" value="TreeGrafter"/>
</dbReference>
<evidence type="ECO:0000256" key="4">
    <source>
        <dbReference type="ARBA" id="ARBA00022989"/>
    </source>
</evidence>
<feature type="transmembrane region" description="Helical" evidence="6">
    <location>
        <begin position="371"/>
        <end position="391"/>
    </location>
</feature>
<gene>
    <name evidence="7" type="ORF">PBRASI_LOCUS4115</name>
</gene>
<dbReference type="OrthoDB" id="420606at2759"/>
<feature type="transmembrane region" description="Helical" evidence="6">
    <location>
        <begin position="141"/>
        <end position="167"/>
    </location>
</feature>
<feature type="transmembrane region" description="Helical" evidence="6">
    <location>
        <begin position="542"/>
        <end position="560"/>
    </location>
</feature>
<comment type="subcellular location">
    <subcellularLocation>
        <location evidence="1">Membrane</location>
        <topology evidence="1">Multi-pass membrane protein</topology>
    </subcellularLocation>
</comment>
<evidence type="ECO:0000256" key="6">
    <source>
        <dbReference type="SAM" id="Phobius"/>
    </source>
</evidence>
<sequence>MYALTNLKSKNEGESDISYTLVSSEPLRSKSEKLNPSRWNTVEFYVYYLVHAVTIPYMFWVSYTISRESHPNYPQYEYYLEDGWLFGRKVDNSDFQFASVRNNYIPLFLALVLHVALSRLYRFLFVPSQPAKLPNQHLHQVYFNLLFSLLFFYGLCGNGLLKILIILTMNYMIAKVFKGSILNCVVTWVFNLAILFLNDRYKGYEFAMVDERLSFLDDNRGLLRWQVTFNISMLRMISYNMDYYWSFGKLAGDGAKEVILEDMDRNDRDKAPLTEKDRINAPCYKEDYNYIYYLSYILYAPLYLAGPIITYNNYISQLRYPCRPSFKSVAIYGIRLAGSMLLMEFMLHYMYVVAIAKRHAWQGDSPVELGMIAYFNLKLIWMKLLIIWRFFRFWAMADGFQVDENMLRCASNVYSIRSFWRMWHRSYNRWTIRYIYIPLGGTKYAMYNIWVVFTFVALWHDISLKLLAWGWLISLFILPELIATNLFTEKKFGDKPYYRHVCACGAVLNLLFMVFANLVGFVVGLDGVWDIVKLIFMTVEGIQFFVLSFMALFTAVQIMFEIREEEKRRNIDRNRS</sequence>
<evidence type="ECO:0000313" key="7">
    <source>
        <dbReference type="EMBL" id="CAG8531142.1"/>
    </source>
</evidence>
<evidence type="ECO:0000256" key="2">
    <source>
        <dbReference type="ARBA" id="ARBA00010323"/>
    </source>
</evidence>
<organism evidence="7 8">
    <name type="scientific">Paraglomus brasilianum</name>
    <dbReference type="NCBI Taxonomy" id="144538"/>
    <lineage>
        <taxon>Eukaryota</taxon>
        <taxon>Fungi</taxon>
        <taxon>Fungi incertae sedis</taxon>
        <taxon>Mucoromycota</taxon>
        <taxon>Glomeromycotina</taxon>
        <taxon>Glomeromycetes</taxon>
        <taxon>Paraglomerales</taxon>
        <taxon>Paraglomeraceae</taxon>
        <taxon>Paraglomus</taxon>
    </lineage>
</organism>
<dbReference type="EMBL" id="CAJVPI010000407">
    <property type="protein sequence ID" value="CAG8531142.1"/>
    <property type="molecule type" value="Genomic_DNA"/>
</dbReference>
<dbReference type="PANTHER" id="PTHR13285:SF18">
    <property type="entry name" value="PROTEIN-CYSTEINE N-PALMITOYLTRANSFERASE RASP"/>
    <property type="match status" value="1"/>
</dbReference>
<evidence type="ECO:0000256" key="5">
    <source>
        <dbReference type="ARBA" id="ARBA00023136"/>
    </source>
</evidence>
<dbReference type="Pfam" id="PF03062">
    <property type="entry name" value="MBOAT"/>
    <property type="match status" value="1"/>
</dbReference>
<accession>A0A9N9AIU8</accession>
<protein>
    <submittedName>
        <fullName evidence="7">4218_t:CDS:1</fullName>
    </submittedName>
</protein>
<dbReference type="GO" id="GO:0006506">
    <property type="term" value="P:GPI anchor biosynthetic process"/>
    <property type="evidence" value="ECO:0007669"/>
    <property type="project" value="TreeGrafter"/>
</dbReference>
<evidence type="ECO:0000256" key="3">
    <source>
        <dbReference type="ARBA" id="ARBA00022692"/>
    </source>
</evidence>
<evidence type="ECO:0000313" key="8">
    <source>
        <dbReference type="Proteomes" id="UP000789739"/>
    </source>
</evidence>
<keyword evidence="5 6" id="KW-0472">Membrane</keyword>
<name>A0A9N9AIU8_9GLOM</name>
<feature type="transmembrane region" description="Helical" evidence="6">
    <location>
        <begin position="179"/>
        <end position="197"/>
    </location>
</feature>
<feature type="transmembrane region" description="Helical" evidence="6">
    <location>
        <begin position="500"/>
        <end position="522"/>
    </location>
</feature>
<feature type="transmembrane region" description="Helical" evidence="6">
    <location>
        <begin position="332"/>
        <end position="351"/>
    </location>
</feature>
<dbReference type="PANTHER" id="PTHR13285">
    <property type="entry name" value="ACYLTRANSFERASE"/>
    <property type="match status" value="1"/>
</dbReference>
<keyword evidence="3 6" id="KW-0812">Transmembrane</keyword>
<dbReference type="GO" id="GO:0016020">
    <property type="term" value="C:membrane"/>
    <property type="evidence" value="ECO:0007669"/>
    <property type="project" value="UniProtKB-SubCell"/>
</dbReference>
<dbReference type="AlphaFoldDB" id="A0A9N9AIU8"/>
<feature type="transmembrane region" description="Helical" evidence="6">
    <location>
        <begin position="466"/>
        <end position="488"/>
    </location>
</feature>
<dbReference type="InterPro" id="IPR051085">
    <property type="entry name" value="MB_O-acyltransferase"/>
</dbReference>
<dbReference type="InterPro" id="IPR004299">
    <property type="entry name" value="MBOAT_fam"/>
</dbReference>
<feature type="transmembrane region" description="Helical" evidence="6">
    <location>
        <begin position="104"/>
        <end position="121"/>
    </location>
</feature>